<evidence type="ECO:0008006" key="3">
    <source>
        <dbReference type="Google" id="ProtNLM"/>
    </source>
</evidence>
<evidence type="ECO:0000313" key="2">
    <source>
        <dbReference type="Proteomes" id="UP000326396"/>
    </source>
</evidence>
<keyword evidence="2" id="KW-1185">Reference proteome</keyword>
<comment type="caution">
    <text evidence="1">The sequence shown here is derived from an EMBL/GenBank/DDBJ whole genome shotgun (WGS) entry which is preliminary data.</text>
</comment>
<accession>A0A5N6LZX3</accession>
<evidence type="ECO:0000313" key="1">
    <source>
        <dbReference type="EMBL" id="KAD3067052.1"/>
    </source>
</evidence>
<dbReference type="InterPro" id="IPR038765">
    <property type="entry name" value="Papain-like_cys_pep_sf"/>
</dbReference>
<organism evidence="1 2">
    <name type="scientific">Mikania micrantha</name>
    <name type="common">bitter vine</name>
    <dbReference type="NCBI Taxonomy" id="192012"/>
    <lineage>
        <taxon>Eukaryota</taxon>
        <taxon>Viridiplantae</taxon>
        <taxon>Streptophyta</taxon>
        <taxon>Embryophyta</taxon>
        <taxon>Tracheophyta</taxon>
        <taxon>Spermatophyta</taxon>
        <taxon>Magnoliopsida</taxon>
        <taxon>eudicotyledons</taxon>
        <taxon>Gunneridae</taxon>
        <taxon>Pentapetalae</taxon>
        <taxon>asterids</taxon>
        <taxon>campanulids</taxon>
        <taxon>Asterales</taxon>
        <taxon>Asteraceae</taxon>
        <taxon>Asteroideae</taxon>
        <taxon>Heliantheae alliance</taxon>
        <taxon>Eupatorieae</taxon>
        <taxon>Mikania</taxon>
    </lineage>
</organism>
<dbReference type="Gene3D" id="3.40.395.10">
    <property type="entry name" value="Adenoviral Proteinase, Chain A"/>
    <property type="match status" value="1"/>
</dbReference>
<reference evidence="1 2" key="1">
    <citation type="submission" date="2019-05" db="EMBL/GenBank/DDBJ databases">
        <title>Mikania micrantha, genome provides insights into the molecular mechanism of rapid growth.</title>
        <authorList>
            <person name="Liu B."/>
        </authorList>
    </citation>
    <scope>NUCLEOTIDE SEQUENCE [LARGE SCALE GENOMIC DNA]</scope>
    <source>
        <strain evidence="1">NLD-2019</strain>
        <tissue evidence="1">Leaf</tissue>
    </source>
</reference>
<protein>
    <recommendedName>
        <fullName evidence="3">Ubiquitin-like protease family profile domain-containing protein</fullName>
    </recommendedName>
</protein>
<gene>
    <name evidence="1" type="ORF">E3N88_34932</name>
</gene>
<name>A0A5N6LZX3_9ASTR</name>
<sequence length="325" mass="37554">MSSRRKSGRITNKTLGKFTNTEDDPINLDSAETSKKKVLKRKIKGMDCNLNVDFLVLVNKFFVLNLMSPKDVDEDMDGASGAKKKKDKNRFCGTVGRKELSKDEESSLPHCKPSGLRECSFVFVEARQRGWVLNQEGISHQERLDKFSTNMDGLIKGDLKLSDLKLFHMVFFPVLEFNHYYLIVFELKNFAISVIDNFHESIPLVGLQDNTDYYLKDSPYKVKDVFVQYMKQIRHPKTDDIHATPIQKLHLPWATKTNAVACAVFVMRHMEKFMGLREQFNCGFSTNGKKKKSQLNLMRKRILLHLLRSEVNVLRDTILLDARKK</sequence>
<dbReference type="Proteomes" id="UP000326396">
    <property type="component" value="Linkage Group LG7"/>
</dbReference>
<dbReference type="EMBL" id="SZYD01000017">
    <property type="protein sequence ID" value="KAD3067052.1"/>
    <property type="molecule type" value="Genomic_DNA"/>
</dbReference>
<dbReference type="AlphaFoldDB" id="A0A5N6LZX3"/>
<dbReference type="SUPFAM" id="SSF54001">
    <property type="entry name" value="Cysteine proteinases"/>
    <property type="match status" value="1"/>
</dbReference>
<dbReference type="OrthoDB" id="696486at2759"/>
<proteinExistence type="predicted"/>